<dbReference type="PROSITE" id="PS50262">
    <property type="entry name" value="G_PROTEIN_RECEP_F1_2"/>
    <property type="match status" value="1"/>
</dbReference>
<dbReference type="EMBL" id="JAXCGZ010009733">
    <property type="protein sequence ID" value="KAK7076298.1"/>
    <property type="molecule type" value="Genomic_DNA"/>
</dbReference>
<feature type="transmembrane region" description="Helical" evidence="7">
    <location>
        <begin position="572"/>
        <end position="591"/>
    </location>
</feature>
<comment type="subcellular location">
    <subcellularLocation>
        <location evidence="1">Membrane</location>
    </subcellularLocation>
</comment>
<gene>
    <name evidence="9" type="ORF">SK128_026778</name>
</gene>
<dbReference type="Proteomes" id="UP001381693">
    <property type="component" value="Unassembled WGS sequence"/>
</dbReference>
<proteinExistence type="inferred from homology"/>
<feature type="domain" description="G-protein coupled receptors family 1 profile" evidence="8">
    <location>
        <begin position="582"/>
        <end position="607"/>
    </location>
</feature>
<evidence type="ECO:0000256" key="6">
    <source>
        <dbReference type="SAM" id="MobiDB-lite"/>
    </source>
</evidence>
<evidence type="ECO:0000256" key="7">
    <source>
        <dbReference type="SAM" id="Phobius"/>
    </source>
</evidence>
<dbReference type="GO" id="GO:0016020">
    <property type="term" value="C:membrane"/>
    <property type="evidence" value="ECO:0007669"/>
    <property type="project" value="UniProtKB-SubCell"/>
</dbReference>
<dbReference type="PRINTS" id="PR00237">
    <property type="entry name" value="GPCRRHODOPSN"/>
</dbReference>
<dbReference type="AlphaFoldDB" id="A0AAN9A689"/>
<feature type="region of interest" description="Disordered" evidence="6">
    <location>
        <begin position="91"/>
        <end position="130"/>
    </location>
</feature>
<evidence type="ECO:0000313" key="10">
    <source>
        <dbReference type="Proteomes" id="UP001381693"/>
    </source>
</evidence>
<name>A0AAN9A689_HALRR</name>
<dbReference type="GO" id="GO:0004930">
    <property type="term" value="F:G protein-coupled receptor activity"/>
    <property type="evidence" value="ECO:0007669"/>
    <property type="project" value="InterPro"/>
</dbReference>
<dbReference type="SUPFAM" id="SSF81321">
    <property type="entry name" value="Family A G protein-coupled receptor-like"/>
    <property type="match status" value="1"/>
</dbReference>
<evidence type="ECO:0000256" key="5">
    <source>
        <dbReference type="ARBA" id="ARBA00023136"/>
    </source>
</evidence>
<reference evidence="9 10" key="1">
    <citation type="submission" date="2023-11" db="EMBL/GenBank/DDBJ databases">
        <title>Halocaridina rubra genome assembly.</title>
        <authorList>
            <person name="Smith C."/>
        </authorList>
    </citation>
    <scope>NUCLEOTIDE SEQUENCE [LARGE SCALE GENOMIC DNA]</scope>
    <source>
        <strain evidence="9">EP-1</strain>
        <tissue evidence="9">Whole</tissue>
    </source>
</reference>
<feature type="compositionally biased region" description="Polar residues" evidence="6">
    <location>
        <begin position="93"/>
        <end position="103"/>
    </location>
</feature>
<keyword evidence="5 7" id="KW-0472">Membrane</keyword>
<organism evidence="9 10">
    <name type="scientific">Halocaridina rubra</name>
    <name type="common">Hawaiian red shrimp</name>
    <dbReference type="NCBI Taxonomy" id="373956"/>
    <lineage>
        <taxon>Eukaryota</taxon>
        <taxon>Metazoa</taxon>
        <taxon>Ecdysozoa</taxon>
        <taxon>Arthropoda</taxon>
        <taxon>Crustacea</taxon>
        <taxon>Multicrustacea</taxon>
        <taxon>Malacostraca</taxon>
        <taxon>Eumalacostraca</taxon>
        <taxon>Eucarida</taxon>
        <taxon>Decapoda</taxon>
        <taxon>Pleocyemata</taxon>
        <taxon>Caridea</taxon>
        <taxon>Atyoidea</taxon>
        <taxon>Atyidae</taxon>
        <taxon>Halocaridina</taxon>
    </lineage>
</organism>
<sequence length="607" mass="69280">MKKTQLIQLTHAILILFIVDIRGLRIRLDTSKFIMPKTQPRLVNLPPGLEKANNSIHRERFSSYVNWLLNTENQIKADNWTSSPEKLYPKTSMFRNYRSNDNESASRMNKKSKRNSKGRHDRHNKMRMHDQTDNDEKLMTMRHAEEIKQIPKTLPESENNIRDIIKSQRVNMSPYAQVERHKVSGGVLSYPLQVKRQASLFLEEKMKNTDSSKLYINTLILKPATSKRSVYERSDKSSRQNIPRKINEKSFNEYFPPESKKDKIDSKVILKDQRKFSSVISRSSILSTRDYRENQTRSLNTQGLISFPFSSLSSNSSSISPNLGITTTLSHFVPSNSSSSHSSISRILPTLLPLLSLSPMEKSRLSTSDISLADSLKMETPLDKKYFLLNNSAYKVTAHNTDNVDVSLSQASTMPSVRSRSKYDLASSGKREAIREGIGHDIEGKATHNDRYYLKNQVKYQARVSRMSEEIPLNNSIRSETTVAYQASKMNTTFPIQQELENPDNLDNGLPSSSLDRDFVLNETKDEYDEVENIEDLIARIMINISHHRRGGEQGAPLPFLDTAGSVRIPCYVIIFLLGVVGNSLVIVTMLQNRKMRTITNVFLLNL</sequence>
<comment type="similarity">
    <text evidence="2">Belongs to the G-protein coupled receptor 1 family.</text>
</comment>
<evidence type="ECO:0000256" key="3">
    <source>
        <dbReference type="ARBA" id="ARBA00022692"/>
    </source>
</evidence>
<feature type="non-terminal residue" evidence="9">
    <location>
        <position position="607"/>
    </location>
</feature>
<evidence type="ECO:0000313" key="9">
    <source>
        <dbReference type="EMBL" id="KAK7076298.1"/>
    </source>
</evidence>
<dbReference type="InterPro" id="IPR000276">
    <property type="entry name" value="GPCR_Rhodpsn"/>
</dbReference>
<keyword evidence="3 7" id="KW-0812">Transmembrane</keyword>
<keyword evidence="10" id="KW-1185">Reference proteome</keyword>
<evidence type="ECO:0000256" key="1">
    <source>
        <dbReference type="ARBA" id="ARBA00004370"/>
    </source>
</evidence>
<evidence type="ECO:0000256" key="2">
    <source>
        <dbReference type="ARBA" id="ARBA00010663"/>
    </source>
</evidence>
<dbReference type="InterPro" id="IPR017452">
    <property type="entry name" value="GPCR_Rhodpsn_7TM"/>
</dbReference>
<dbReference type="Gene3D" id="1.20.1070.10">
    <property type="entry name" value="Rhodopsin 7-helix transmembrane proteins"/>
    <property type="match status" value="1"/>
</dbReference>
<protein>
    <recommendedName>
        <fullName evidence="8">G-protein coupled receptors family 1 profile domain-containing protein</fullName>
    </recommendedName>
</protein>
<keyword evidence="4 7" id="KW-1133">Transmembrane helix</keyword>
<evidence type="ECO:0000256" key="4">
    <source>
        <dbReference type="ARBA" id="ARBA00022989"/>
    </source>
</evidence>
<evidence type="ECO:0000259" key="8">
    <source>
        <dbReference type="PROSITE" id="PS50262"/>
    </source>
</evidence>
<feature type="compositionally biased region" description="Basic residues" evidence="6">
    <location>
        <begin position="108"/>
        <end position="126"/>
    </location>
</feature>
<accession>A0AAN9A689</accession>
<comment type="caution">
    <text evidence="9">The sequence shown here is derived from an EMBL/GenBank/DDBJ whole genome shotgun (WGS) entry which is preliminary data.</text>
</comment>